<evidence type="ECO:0000313" key="1">
    <source>
        <dbReference type="EMBL" id="MBX65163.1"/>
    </source>
</evidence>
<sequence length="11" mass="1473">MKVRTRRPSWR</sequence>
<reference evidence="1" key="1">
    <citation type="submission" date="2018-02" db="EMBL/GenBank/DDBJ databases">
        <title>Rhizophora mucronata_Transcriptome.</title>
        <authorList>
            <person name="Meera S.P."/>
            <person name="Sreeshan A."/>
            <person name="Augustine A."/>
        </authorList>
    </citation>
    <scope>NUCLEOTIDE SEQUENCE</scope>
    <source>
        <tissue evidence="1">Leaf</tissue>
    </source>
</reference>
<proteinExistence type="predicted"/>
<accession>A0A2P2QDS3</accession>
<dbReference type="EMBL" id="GGEC01084679">
    <property type="protein sequence ID" value="MBX65163.1"/>
    <property type="molecule type" value="Transcribed_RNA"/>
</dbReference>
<protein>
    <submittedName>
        <fullName evidence="1">Uncharacterized protein</fullName>
    </submittedName>
</protein>
<organism evidence="1">
    <name type="scientific">Rhizophora mucronata</name>
    <name type="common">Asiatic mangrove</name>
    <dbReference type="NCBI Taxonomy" id="61149"/>
    <lineage>
        <taxon>Eukaryota</taxon>
        <taxon>Viridiplantae</taxon>
        <taxon>Streptophyta</taxon>
        <taxon>Embryophyta</taxon>
        <taxon>Tracheophyta</taxon>
        <taxon>Spermatophyta</taxon>
        <taxon>Magnoliopsida</taxon>
        <taxon>eudicotyledons</taxon>
        <taxon>Gunneridae</taxon>
        <taxon>Pentapetalae</taxon>
        <taxon>rosids</taxon>
        <taxon>fabids</taxon>
        <taxon>Malpighiales</taxon>
        <taxon>Rhizophoraceae</taxon>
        <taxon>Rhizophora</taxon>
    </lineage>
</organism>
<name>A0A2P2QDS3_RHIMU</name>